<dbReference type="PROSITE" id="PS51257">
    <property type="entry name" value="PROKAR_LIPOPROTEIN"/>
    <property type="match status" value="1"/>
</dbReference>
<dbReference type="SUPFAM" id="SSF48452">
    <property type="entry name" value="TPR-like"/>
    <property type="match status" value="1"/>
</dbReference>
<gene>
    <name evidence="1" type="ORF">SAMN02787073_3911</name>
</gene>
<proteinExistence type="predicted"/>
<reference evidence="2" key="1">
    <citation type="submission" date="2016-11" db="EMBL/GenBank/DDBJ databases">
        <authorList>
            <person name="Varghese N."/>
            <person name="Submissions S."/>
        </authorList>
    </citation>
    <scope>NUCLEOTIDE SEQUENCE [LARGE SCALE GENOMIC DNA]</scope>
    <source>
        <strain evidence="2">YR203</strain>
    </source>
</reference>
<organism evidence="1 2">
    <name type="scientific">Chryseobacterium vrystaatense</name>
    <dbReference type="NCBI Taxonomy" id="307480"/>
    <lineage>
        <taxon>Bacteria</taxon>
        <taxon>Pseudomonadati</taxon>
        <taxon>Bacteroidota</taxon>
        <taxon>Flavobacteriia</taxon>
        <taxon>Flavobacteriales</taxon>
        <taxon>Weeksellaceae</taxon>
        <taxon>Chryseobacterium group</taxon>
        <taxon>Chryseobacterium</taxon>
    </lineage>
</organism>
<dbReference type="RefSeq" id="WP_073175016.1">
    <property type="nucleotide sequence ID" value="NZ_FQVE01000005.1"/>
</dbReference>
<dbReference type="Proteomes" id="UP000184108">
    <property type="component" value="Unassembled WGS sequence"/>
</dbReference>
<dbReference type="Gene3D" id="1.25.40.10">
    <property type="entry name" value="Tetratricopeptide repeat domain"/>
    <property type="match status" value="1"/>
</dbReference>
<dbReference type="AlphaFoldDB" id="A0A1M5ILB2"/>
<name>A0A1M5ILB2_9FLAO</name>
<evidence type="ECO:0000313" key="1">
    <source>
        <dbReference type="EMBL" id="SHG29077.1"/>
    </source>
</evidence>
<protein>
    <recommendedName>
        <fullName evidence="3">Tetratricopeptide repeat-containing protein</fullName>
    </recommendedName>
</protein>
<evidence type="ECO:0000313" key="2">
    <source>
        <dbReference type="Proteomes" id="UP000184108"/>
    </source>
</evidence>
<dbReference type="EMBL" id="FQVE01000005">
    <property type="protein sequence ID" value="SHG29077.1"/>
    <property type="molecule type" value="Genomic_DNA"/>
</dbReference>
<accession>A0A1M5ILB2</accession>
<sequence>MNFKSLLILYLSFIASCDGQNTKRNNFNDTQNNHKELKCGDITFNHQTKNLWSNFKIHEYSFSEINSKKHLYFIDDCKNIITSADKRIYLFREVLSDTIQNSYDYYEAPYIAVDVFNQNYASYASVINKKVTYLSLTNAKAEFVNNHDFIFEQNVYKLTDDLLKEIPTLVKKGKINIITSDLEELIYNEPLSEKNIKEYNDIAFYLGENKKSNEAIFLLNEITNKYPERVVAWLNIADNYWNLNNRIKAKSAYQKYISLMKSQRKDSSKIPKRAVERLR</sequence>
<dbReference type="InterPro" id="IPR011990">
    <property type="entry name" value="TPR-like_helical_dom_sf"/>
</dbReference>
<evidence type="ECO:0008006" key="3">
    <source>
        <dbReference type="Google" id="ProtNLM"/>
    </source>
</evidence>